<reference evidence="3 4" key="1">
    <citation type="submission" date="2016-10" db="EMBL/GenBank/DDBJ databases">
        <authorList>
            <person name="de Groot N.N."/>
        </authorList>
    </citation>
    <scope>NUCLEOTIDE SEQUENCE [LARGE SCALE GENOMIC DNA]</scope>
    <source>
        <strain evidence="3 4">CGMCC 4.5739</strain>
    </source>
</reference>
<dbReference type="RefSeq" id="WP_093837693.1">
    <property type="nucleotide sequence ID" value="NZ_FOLM01000002.1"/>
</dbReference>
<protein>
    <recommendedName>
        <fullName evidence="5">CBM6 domain-containing protein</fullName>
    </recommendedName>
</protein>
<feature type="compositionally biased region" description="Basic and acidic residues" evidence="1">
    <location>
        <begin position="93"/>
        <end position="102"/>
    </location>
</feature>
<keyword evidence="2" id="KW-1133">Transmembrane helix</keyword>
<feature type="region of interest" description="Disordered" evidence="1">
    <location>
        <begin position="1"/>
        <end position="103"/>
    </location>
</feature>
<keyword evidence="2" id="KW-0472">Membrane</keyword>
<feature type="compositionally biased region" description="Gly residues" evidence="1">
    <location>
        <begin position="1"/>
        <end position="12"/>
    </location>
</feature>
<evidence type="ECO:0000256" key="2">
    <source>
        <dbReference type="SAM" id="Phobius"/>
    </source>
</evidence>
<dbReference type="InterPro" id="IPR008979">
    <property type="entry name" value="Galactose-bd-like_sf"/>
</dbReference>
<name>A0A1I1HQF4_9ACTN</name>
<gene>
    <name evidence="3" type="ORF">SAMN05421773_102416</name>
</gene>
<dbReference type="AlphaFoldDB" id="A0A1I1HQF4"/>
<dbReference type="SUPFAM" id="SSF49785">
    <property type="entry name" value="Galactose-binding domain-like"/>
    <property type="match status" value="1"/>
</dbReference>
<evidence type="ECO:0000313" key="3">
    <source>
        <dbReference type="EMBL" id="SFC24188.1"/>
    </source>
</evidence>
<feature type="region of interest" description="Disordered" evidence="1">
    <location>
        <begin position="128"/>
        <end position="179"/>
    </location>
</feature>
<feature type="compositionally biased region" description="Acidic residues" evidence="1">
    <location>
        <begin position="148"/>
        <end position="176"/>
    </location>
</feature>
<dbReference type="STRING" id="910347.SAMN05421773_102416"/>
<keyword evidence="2" id="KW-0812">Transmembrane</keyword>
<keyword evidence="4" id="KW-1185">Reference proteome</keyword>
<proteinExistence type="predicted"/>
<evidence type="ECO:0000256" key="1">
    <source>
        <dbReference type="SAM" id="MobiDB-lite"/>
    </source>
</evidence>
<dbReference type="Gene3D" id="2.60.120.260">
    <property type="entry name" value="Galactose-binding domain-like"/>
    <property type="match status" value="1"/>
</dbReference>
<dbReference type="Proteomes" id="UP000199207">
    <property type="component" value="Unassembled WGS sequence"/>
</dbReference>
<accession>A0A1I1HQF4</accession>
<dbReference type="OrthoDB" id="190883at2"/>
<evidence type="ECO:0000313" key="4">
    <source>
        <dbReference type="Proteomes" id="UP000199207"/>
    </source>
</evidence>
<organism evidence="3 4">
    <name type="scientific">Streptomyces aidingensis</name>
    <dbReference type="NCBI Taxonomy" id="910347"/>
    <lineage>
        <taxon>Bacteria</taxon>
        <taxon>Bacillati</taxon>
        <taxon>Actinomycetota</taxon>
        <taxon>Actinomycetes</taxon>
        <taxon>Kitasatosporales</taxon>
        <taxon>Streptomycetaceae</taxon>
        <taxon>Streptomyces</taxon>
    </lineage>
</organism>
<sequence length="320" mass="33394">MSSGNNGMGGAPEGDDPFGYLYRPEGGGQGPAPQAPPTYQQVRPVGERQYGQRTAAGGGGYGYPPQQSPDARYAAPETVPGGPAGGGRPGHGHGPEGEEPPRRNGLLIGAIAVVTAVVLGVGAAILFSGDDDQDPAANSGTGTGENADPADEPENQNGEDDPEESAAPEESEEPVELPEAGLTSLALSGGAVLAGDIANARSADGTYITGLNTPGATVSWTFDFEGEPGVYRLYIGYSVPKGDQEMSFAVNSDSEIRSDPLEFKDYAKNDAFDKNWVRTWKNVELVEGSNVIHMGCDQGDKCDVLIDKILITENKDIPQW</sequence>
<feature type="transmembrane region" description="Helical" evidence="2">
    <location>
        <begin position="106"/>
        <end position="127"/>
    </location>
</feature>
<evidence type="ECO:0008006" key="5">
    <source>
        <dbReference type="Google" id="ProtNLM"/>
    </source>
</evidence>
<dbReference type="EMBL" id="FOLM01000002">
    <property type="protein sequence ID" value="SFC24188.1"/>
    <property type="molecule type" value="Genomic_DNA"/>
</dbReference>